<dbReference type="AlphaFoldDB" id="A0A0C2V238"/>
<keyword evidence="2" id="KW-1185">Reference proteome</keyword>
<accession>A0A0C2V238</accession>
<name>A0A0C2V238_9BACL</name>
<evidence type="ECO:0000313" key="2">
    <source>
        <dbReference type="Proteomes" id="UP000031972"/>
    </source>
</evidence>
<proteinExistence type="predicted"/>
<protein>
    <submittedName>
        <fullName evidence="1">Uncharacterized protein</fullName>
    </submittedName>
</protein>
<dbReference type="PATRIC" id="fig|220754.4.peg.3528"/>
<dbReference type="EMBL" id="JXRR01000022">
    <property type="protein sequence ID" value="KIL43112.1"/>
    <property type="molecule type" value="Genomic_DNA"/>
</dbReference>
<dbReference type="Proteomes" id="UP000031972">
    <property type="component" value="Unassembled WGS sequence"/>
</dbReference>
<evidence type="ECO:0000313" key="1">
    <source>
        <dbReference type="EMBL" id="KIL43112.1"/>
    </source>
</evidence>
<sequence length="38" mass="4564">MDPAFAEMMLMTTLSFFVRLDYPYCKTIPGFVRYYLTM</sequence>
<comment type="caution">
    <text evidence="1">The sequence shown here is derived from an EMBL/GenBank/DDBJ whole genome shotgun (WGS) entry which is preliminary data.</text>
</comment>
<organism evidence="1 2">
    <name type="scientific">Jeotgalibacillus campisalis</name>
    <dbReference type="NCBI Taxonomy" id="220754"/>
    <lineage>
        <taxon>Bacteria</taxon>
        <taxon>Bacillati</taxon>
        <taxon>Bacillota</taxon>
        <taxon>Bacilli</taxon>
        <taxon>Bacillales</taxon>
        <taxon>Caryophanaceae</taxon>
        <taxon>Jeotgalibacillus</taxon>
    </lineage>
</organism>
<gene>
    <name evidence="1" type="ORF">KR50_35150</name>
</gene>
<reference evidence="1 2" key="1">
    <citation type="submission" date="2015-01" db="EMBL/GenBank/DDBJ databases">
        <title>Jeotgalibacillus campisalis genome sequencing.</title>
        <authorList>
            <person name="Goh K.M."/>
            <person name="Chan K.-G."/>
            <person name="Yaakop A.S."/>
            <person name="Ee R."/>
            <person name="Gan H.M."/>
            <person name="Chan C.S."/>
        </authorList>
    </citation>
    <scope>NUCLEOTIDE SEQUENCE [LARGE SCALE GENOMIC DNA]</scope>
    <source>
        <strain evidence="1 2">SF-57</strain>
    </source>
</reference>